<sequence>MKSYQNYINGKWMDSLSKEKIQVEDPATTNVIGEIACAKNEDVDLAVDAAKKSFDSRILVDMPILERAKLMRRIAEETRKIAKEGGTILCYENGKTLGAAIKEFNDVADMFDYYAGLTDKLEGKTIPVSKGVLDYTVLEPFGVSAHIIPWNYPLAMLGRSLACSFATGNSTIIKTAELTPLSATYFSKAIENAGTPPGLVNIICGHGSEAGAYLVSHPDVNHAVFTGSAVTGKKILHMAADKAMPAIVELGGKSAGIVYPDANLEDVVESARHAIFGVAGQICTAMSRLVVHKSVKDELITKLVDLSKSLKVGAGYEEG</sequence>
<dbReference type="InterPro" id="IPR016162">
    <property type="entry name" value="Ald_DH_N"/>
</dbReference>
<dbReference type="Pfam" id="PF00171">
    <property type="entry name" value="Aldedh"/>
    <property type="match status" value="1"/>
</dbReference>
<dbReference type="PROSITE" id="PS00687">
    <property type="entry name" value="ALDEHYDE_DEHYDR_GLU"/>
    <property type="match status" value="1"/>
</dbReference>
<dbReference type="FunFam" id="3.40.605.10:FF:000007">
    <property type="entry name" value="NAD/NADP-dependent betaine aldehyde dehydrogenase"/>
    <property type="match status" value="1"/>
</dbReference>
<comment type="similarity">
    <text evidence="1">Belongs to the aldehyde dehydrogenase family.</text>
</comment>
<evidence type="ECO:0000259" key="3">
    <source>
        <dbReference type="Pfam" id="PF00171"/>
    </source>
</evidence>
<dbReference type="InterPro" id="IPR029510">
    <property type="entry name" value="Ald_DH_CS_GLU"/>
</dbReference>
<dbReference type="SUPFAM" id="SSF53720">
    <property type="entry name" value="ALDH-like"/>
    <property type="match status" value="1"/>
</dbReference>
<evidence type="ECO:0000256" key="1">
    <source>
        <dbReference type="ARBA" id="ARBA00009986"/>
    </source>
</evidence>
<organism evidence="4">
    <name type="scientific">marine metagenome</name>
    <dbReference type="NCBI Taxonomy" id="408172"/>
    <lineage>
        <taxon>unclassified sequences</taxon>
        <taxon>metagenomes</taxon>
        <taxon>ecological metagenomes</taxon>
    </lineage>
</organism>
<feature type="domain" description="Aldehyde dehydrogenase" evidence="3">
    <location>
        <begin position="12"/>
        <end position="317"/>
    </location>
</feature>
<evidence type="ECO:0000256" key="2">
    <source>
        <dbReference type="ARBA" id="ARBA00023002"/>
    </source>
</evidence>
<dbReference type="PANTHER" id="PTHR11699">
    <property type="entry name" value="ALDEHYDE DEHYDROGENASE-RELATED"/>
    <property type="match status" value="1"/>
</dbReference>
<accession>A0A381WJD8</accession>
<keyword evidence="2" id="KW-0560">Oxidoreductase</keyword>
<evidence type="ECO:0000313" key="4">
    <source>
        <dbReference type="EMBL" id="SVA52248.1"/>
    </source>
</evidence>
<name>A0A381WJD8_9ZZZZ</name>
<feature type="non-terminal residue" evidence="4">
    <location>
        <position position="319"/>
    </location>
</feature>
<dbReference type="AlphaFoldDB" id="A0A381WJD8"/>
<proteinExistence type="inferred from homology"/>
<dbReference type="InterPro" id="IPR016163">
    <property type="entry name" value="Ald_DH_C"/>
</dbReference>
<dbReference type="GO" id="GO:0016620">
    <property type="term" value="F:oxidoreductase activity, acting on the aldehyde or oxo group of donors, NAD or NADP as acceptor"/>
    <property type="evidence" value="ECO:0007669"/>
    <property type="project" value="InterPro"/>
</dbReference>
<gene>
    <name evidence="4" type="ORF">METZ01_LOCUS105102</name>
</gene>
<dbReference type="InterPro" id="IPR016161">
    <property type="entry name" value="Ald_DH/histidinol_DH"/>
</dbReference>
<reference evidence="4" key="1">
    <citation type="submission" date="2018-05" db="EMBL/GenBank/DDBJ databases">
        <authorList>
            <person name="Lanie J.A."/>
            <person name="Ng W.-L."/>
            <person name="Kazmierczak K.M."/>
            <person name="Andrzejewski T.M."/>
            <person name="Davidsen T.M."/>
            <person name="Wayne K.J."/>
            <person name="Tettelin H."/>
            <person name="Glass J.I."/>
            <person name="Rusch D."/>
            <person name="Podicherti R."/>
            <person name="Tsui H.-C.T."/>
            <person name="Winkler M.E."/>
        </authorList>
    </citation>
    <scope>NUCLEOTIDE SEQUENCE</scope>
</reference>
<protein>
    <recommendedName>
        <fullName evidence="3">Aldehyde dehydrogenase domain-containing protein</fullName>
    </recommendedName>
</protein>
<dbReference type="Gene3D" id="3.40.605.10">
    <property type="entry name" value="Aldehyde Dehydrogenase, Chain A, domain 1"/>
    <property type="match status" value="1"/>
</dbReference>
<dbReference type="InterPro" id="IPR015590">
    <property type="entry name" value="Aldehyde_DH_dom"/>
</dbReference>
<dbReference type="EMBL" id="UINC01011900">
    <property type="protein sequence ID" value="SVA52248.1"/>
    <property type="molecule type" value="Genomic_DNA"/>
</dbReference>
<dbReference type="Gene3D" id="3.40.309.10">
    <property type="entry name" value="Aldehyde Dehydrogenase, Chain A, domain 2"/>
    <property type="match status" value="1"/>
</dbReference>